<dbReference type="GO" id="GO:0015886">
    <property type="term" value="P:heme transport"/>
    <property type="evidence" value="ECO:0007669"/>
    <property type="project" value="InterPro"/>
</dbReference>
<evidence type="ECO:0000256" key="8">
    <source>
        <dbReference type="ARBA" id="ARBA00022729"/>
    </source>
</evidence>
<keyword evidence="4" id="KW-0813">Transport</keyword>
<organism evidence="16 17">
    <name type="scientific">Syntrophobotulus glycolicus (strain DSM 8271 / FlGlyR)</name>
    <dbReference type="NCBI Taxonomy" id="645991"/>
    <lineage>
        <taxon>Bacteria</taxon>
        <taxon>Bacillati</taxon>
        <taxon>Bacillota</taxon>
        <taxon>Clostridia</taxon>
        <taxon>Eubacteriales</taxon>
        <taxon>Desulfitobacteriaceae</taxon>
        <taxon>Syntrophobotulus</taxon>
    </lineage>
</organism>
<dbReference type="Pfam" id="PF01497">
    <property type="entry name" value="Peripla_BP_2"/>
    <property type="match status" value="1"/>
</dbReference>
<protein>
    <recommendedName>
        <fullName evidence="3">High-affinity heme uptake system protein IsdE</fullName>
    </recommendedName>
    <alternativeName>
        <fullName evidence="14">Iron-regulated surface determinant protein E</fullName>
    </alternativeName>
    <alternativeName>
        <fullName evidence="13">Staphylococcal iron-regulated protein F</fullName>
    </alternativeName>
</protein>
<evidence type="ECO:0000259" key="15">
    <source>
        <dbReference type="PROSITE" id="PS50983"/>
    </source>
</evidence>
<evidence type="ECO:0000256" key="5">
    <source>
        <dbReference type="ARBA" id="ARBA00022475"/>
    </source>
</evidence>
<dbReference type="GO" id="GO:0020037">
    <property type="term" value="F:heme binding"/>
    <property type="evidence" value="ECO:0007669"/>
    <property type="project" value="InterPro"/>
</dbReference>
<keyword evidence="17" id="KW-1185">Reference proteome</keyword>
<dbReference type="PROSITE" id="PS50983">
    <property type="entry name" value="FE_B12_PBP"/>
    <property type="match status" value="1"/>
</dbReference>
<evidence type="ECO:0000256" key="12">
    <source>
        <dbReference type="ARBA" id="ARBA00023288"/>
    </source>
</evidence>
<proteinExistence type="inferred from homology"/>
<dbReference type="KEGG" id="sgy:Sgly_1486"/>
<dbReference type="Proteomes" id="UP000007488">
    <property type="component" value="Chromosome"/>
</dbReference>
<evidence type="ECO:0000313" key="17">
    <source>
        <dbReference type="Proteomes" id="UP000007488"/>
    </source>
</evidence>
<evidence type="ECO:0000256" key="6">
    <source>
        <dbReference type="ARBA" id="ARBA00022617"/>
    </source>
</evidence>
<evidence type="ECO:0000256" key="7">
    <source>
        <dbReference type="ARBA" id="ARBA00022723"/>
    </source>
</evidence>
<gene>
    <name evidence="16" type="ordered locus">Sgly_1486</name>
</gene>
<keyword evidence="12" id="KW-0449">Lipoprotein</keyword>
<keyword evidence="10" id="KW-0472">Membrane</keyword>
<dbReference type="GO" id="GO:0016020">
    <property type="term" value="C:membrane"/>
    <property type="evidence" value="ECO:0007669"/>
    <property type="project" value="InterPro"/>
</dbReference>
<comment type="cofactor">
    <cofactor evidence="1">
        <name>heme b</name>
        <dbReference type="ChEBI" id="CHEBI:60344"/>
    </cofactor>
</comment>
<evidence type="ECO:0000256" key="1">
    <source>
        <dbReference type="ARBA" id="ARBA00001970"/>
    </source>
</evidence>
<dbReference type="HOGENOM" id="CLU_038034_2_3_9"/>
<dbReference type="InterPro" id="IPR019957">
    <property type="entry name" value="ABC_transptr_haem-bd_IsdE"/>
</dbReference>
<dbReference type="STRING" id="645991.Sgly_1486"/>
<keyword evidence="8" id="KW-0732">Signal</keyword>
<dbReference type="RefSeq" id="WP_013624657.1">
    <property type="nucleotide sequence ID" value="NC_015172.1"/>
</dbReference>
<keyword evidence="7" id="KW-0479">Metal-binding</keyword>
<evidence type="ECO:0000256" key="4">
    <source>
        <dbReference type="ARBA" id="ARBA00022448"/>
    </source>
</evidence>
<dbReference type="InterPro" id="IPR050902">
    <property type="entry name" value="ABC_Transporter_SBP"/>
</dbReference>
<dbReference type="PANTHER" id="PTHR30535">
    <property type="entry name" value="VITAMIN B12-BINDING PROTEIN"/>
    <property type="match status" value="1"/>
</dbReference>
<keyword evidence="5" id="KW-1003">Cell membrane</keyword>
<feature type="domain" description="Fe/B12 periplasmic-binding" evidence="15">
    <location>
        <begin position="52"/>
        <end position="305"/>
    </location>
</feature>
<evidence type="ECO:0000256" key="10">
    <source>
        <dbReference type="ARBA" id="ARBA00023136"/>
    </source>
</evidence>
<dbReference type="Gene3D" id="3.40.50.1980">
    <property type="entry name" value="Nitrogenase molybdenum iron protein domain"/>
    <property type="match status" value="2"/>
</dbReference>
<dbReference type="SUPFAM" id="SSF53807">
    <property type="entry name" value="Helical backbone' metal receptor"/>
    <property type="match status" value="1"/>
</dbReference>
<keyword evidence="9" id="KW-0408">Iron</keyword>
<evidence type="ECO:0000256" key="3">
    <source>
        <dbReference type="ARBA" id="ARBA00015862"/>
    </source>
</evidence>
<dbReference type="NCBIfam" id="TIGR03659">
    <property type="entry name" value="IsdE"/>
    <property type="match status" value="1"/>
</dbReference>
<evidence type="ECO:0000256" key="13">
    <source>
        <dbReference type="ARBA" id="ARBA00031148"/>
    </source>
</evidence>
<evidence type="ECO:0000256" key="11">
    <source>
        <dbReference type="ARBA" id="ARBA00023139"/>
    </source>
</evidence>
<dbReference type="InterPro" id="IPR002491">
    <property type="entry name" value="ABC_transptr_periplasmic_BD"/>
</dbReference>
<evidence type="ECO:0000313" key="16">
    <source>
        <dbReference type="EMBL" id="ADY55787.1"/>
    </source>
</evidence>
<dbReference type="eggNOG" id="COG0614">
    <property type="taxonomic scope" value="Bacteria"/>
</dbReference>
<dbReference type="GO" id="GO:0071281">
    <property type="term" value="P:cellular response to iron ion"/>
    <property type="evidence" value="ECO:0007669"/>
    <property type="project" value="TreeGrafter"/>
</dbReference>
<reference evidence="16 17" key="1">
    <citation type="journal article" date="2011" name="Stand. Genomic Sci.">
        <title>Complete genome sequence of Syntrophobotulus glycolicus type strain (FlGlyR).</title>
        <authorList>
            <person name="Han C."/>
            <person name="Mwirichia R."/>
            <person name="Chertkov O."/>
            <person name="Held B."/>
            <person name="Lapidus A."/>
            <person name="Nolan M."/>
            <person name="Lucas S."/>
            <person name="Hammon N."/>
            <person name="Deshpande S."/>
            <person name="Cheng J.F."/>
            <person name="Tapia R."/>
            <person name="Goodwin L."/>
            <person name="Pitluck S."/>
            <person name="Huntemann M."/>
            <person name="Liolios K."/>
            <person name="Ivanova N."/>
            <person name="Pagani I."/>
            <person name="Mavromatis K."/>
            <person name="Ovchinikova G."/>
            <person name="Pati A."/>
            <person name="Chen A."/>
            <person name="Palaniappan K."/>
            <person name="Land M."/>
            <person name="Hauser L."/>
            <person name="Brambilla E.M."/>
            <person name="Rohde M."/>
            <person name="Spring S."/>
            <person name="Sikorski J."/>
            <person name="Goker M."/>
            <person name="Woyke T."/>
            <person name="Bristow J."/>
            <person name="Eisen J.A."/>
            <person name="Markowitz V."/>
            <person name="Hugenholtz P."/>
            <person name="Kyrpides N.C."/>
            <person name="Klenk H.P."/>
            <person name="Detter J.C."/>
        </authorList>
    </citation>
    <scope>NUCLEOTIDE SEQUENCE [LARGE SCALE GENOMIC DNA]</scope>
    <source>
        <strain evidence="17">DSM 8271 / FlGlyR</strain>
    </source>
</reference>
<name>F0SX04_SYNGF</name>
<evidence type="ECO:0000256" key="9">
    <source>
        <dbReference type="ARBA" id="ARBA00023004"/>
    </source>
</evidence>
<accession>F0SX04</accession>
<evidence type="ECO:0000256" key="14">
    <source>
        <dbReference type="ARBA" id="ARBA00031463"/>
    </source>
</evidence>
<comment type="similarity">
    <text evidence="2">Belongs to the bacterial solute-binding protein 8 family.</text>
</comment>
<reference evidence="17" key="2">
    <citation type="submission" date="2011-02" db="EMBL/GenBank/DDBJ databases">
        <title>The complete genome of Syntrophobotulus glycolicus DSM 8271.</title>
        <authorList>
            <person name="Lucas S."/>
            <person name="Copeland A."/>
            <person name="Lapidus A."/>
            <person name="Bruce D."/>
            <person name="Goodwin L."/>
            <person name="Pitluck S."/>
            <person name="Kyrpides N."/>
            <person name="Mavromatis K."/>
            <person name="Pagani I."/>
            <person name="Ivanova N."/>
            <person name="Mikhailova N."/>
            <person name="Chertkov O."/>
            <person name="Held B."/>
            <person name="Detter J.C."/>
            <person name="Tapia R."/>
            <person name="Han C."/>
            <person name="Land M."/>
            <person name="Hauser L."/>
            <person name="Markowitz V."/>
            <person name="Cheng J.-F."/>
            <person name="Hugenholtz P."/>
            <person name="Woyke T."/>
            <person name="Wu D."/>
            <person name="Spring S."/>
            <person name="Schroeder M."/>
            <person name="Brambilla E."/>
            <person name="Klenk H.-P."/>
            <person name="Eisen J.A."/>
        </authorList>
    </citation>
    <scope>NUCLEOTIDE SEQUENCE [LARGE SCALE GENOMIC DNA]</scope>
    <source>
        <strain evidence="17">DSM 8271 / FlGlyR</strain>
    </source>
</reference>
<keyword evidence="6" id="KW-0349">Heme</keyword>
<dbReference type="EMBL" id="CP002547">
    <property type="protein sequence ID" value="ADY55787.1"/>
    <property type="molecule type" value="Genomic_DNA"/>
</dbReference>
<keyword evidence="11" id="KW-0564">Palmitate</keyword>
<dbReference type="GO" id="GO:0046872">
    <property type="term" value="F:metal ion binding"/>
    <property type="evidence" value="ECO:0007669"/>
    <property type="project" value="UniProtKB-KW"/>
</dbReference>
<sequence>MKTKMDMKIKTKINLKRDQIITVILSLILAASLTAGCAVSGASKAKAEGGARIVSTSVSVCEITDRLDLDLVGIPTSAYTLPERYREVTKVGMPMTPDLEILSSLKPTDVISPNSLQYDLKPKYESIGVACTFINLMSLEGMLKSIEQLGGKYDRVAEASQVKQEYETFMAGYNSRIAGKTKPRVLLLMGLPGAYMVATEKSYVGDLVKLAGGENVFAGDQAFLNLNTEAIAQTNPDIILRAAHGLPEEVKESFAKEFRTNDIWQHFRAVQNGKVYDLDYNLFGMSASLDYQEALQALQTMLYGN</sequence>
<evidence type="ECO:0000256" key="2">
    <source>
        <dbReference type="ARBA" id="ARBA00008814"/>
    </source>
</evidence>
<dbReference type="PANTHER" id="PTHR30535:SF36">
    <property type="entry name" value="HIGH-AFFINITY HEME UPTAKE SYSTEM PROTEIN ISDE"/>
    <property type="match status" value="1"/>
</dbReference>
<dbReference type="AlphaFoldDB" id="F0SX04"/>